<dbReference type="EC" id="6.3.5.6" evidence="4"/>
<organism evidence="4">
    <name type="scientific">uncultured Solirubrobacteraceae bacterium</name>
    <dbReference type="NCBI Taxonomy" id="1162706"/>
    <lineage>
        <taxon>Bacteria</taxon>
        <taxon>Bacillati</taxon>
        <taxon>Actinomycetota</taxon>
        <taxon>Thermoleophilia</taxon>
        <taxon>Solirubrobacterales</taxon>
        <taxon>Solirubrobacteraceae</taxon>
        <taxon>environmental samples</taxon>
    </lineage>
</organism>
<comment type="similarity">
    <text evidence="1">Belongs to the amidase family.</text>
</comment>
<dbReference type="Gene3D" id="3.90.1300.10">
    <property type="entry name" value="Amidase signature (AS) domain"/>
    <property type="match status" value="1"/>
</dbReference>
<dbReference type="PANTHER" id="PTHR11895:SF7">
    <property type="entry name" value="GLUTAMYL-TRNA(GLN) AMIDOTRANSFERASE SUBUNIT A, MITOCHONDRIAL"/>
    <property type="match status" value="1"/>
</dbReference>
<dbReference type="AlphaFoldDB" id="A0A6J4TSA7"/>
<dbReference type="PROSITE" id="PS00571">
    <property type="entry name" value="AMIDASES"/>
    <property type="match status" value="1"/>
</dbReference>
<dbReference type="GO" id="GO:0050567">
    <property type="term" value="F:glutaminyl-tRNA synthase (glutamine-hydrolyzing) activity"/>
    <property type="evidence" value="ECO:0007669"/>
    <property type="project" value="UniProtKB-EC"/>
</dbReference>
<keyword evidence="4" id="KW-0436">Ligase</keyword>
<dbReference type="PANTHER" id="PTHR11895">
    <property type="entry name" value="TRANSAMIDASE"/>
    <property type="match status" value="1"/>
</dbReference>
<dbReference type="InterPro" id="IPR023631">
    <property type="entry name" value="Amidase_dom"/>
</dbReference>
<evidence type="ECO:0000256" key="2">
    <source>
        <dbReference type="SAM" id="MobiDB-lite"/>
    </source>
</evidence>
<evidence type="ECO:0000259" key="3">
    <source>
        <dbReference type="Pfam" id="PF01425"/>
    </source>
</evidence>
<reference evidence="4" key="1">
    <citation type="submission" date="2020-02" db="EMBL/GenBank/DDBJ databases">
        <authorList>
            <person name="Meier V. D."/>
        </authorList>
    </citation>
    <scope>NUCLEOTIDE SEQUENCE</scope>
    <source>
        <strain evidence="4">AVDCRST_MAG85</strain>
    </source>
</reference>
<proteinExistence type="inferred from homology"/>
<dbReference type="EMBL" id="CADCVT010000409">
    <property type="protein sequence ID" value="CAA9530826.1"/>
    <property type="molecule type" value="Genomic_DNA"/>
</dbReference>
<dbReference type="InterPro" id="IPR000120">
    <property type="entry name" value="Amidase"/>
</dbReference>
<dbReference type="InterPro" id="IPR036928">
    <property type="entry name" value="AS_sf"/>
</dbReference>
<evidence type="ECO:0000256" key="1">
    <source>
        <dbReference type="ARBA" id="ARBA00009199"/>
    </source>
</evidence>
<feature type="compositionally biased region" description="Low complexity" evidence="2">
    <location>
        <begin position="18"/>
        <end position="29"/>
    </location>
</feature>
<gene>
    <name evidence="4" type="ORF">AVDCRST_MAG85-3660</name>
</gene>
<dbReference type="GO" id="GO:0050566">
    <property type="term" value="F:asparaginyl-tRNA synthase (glutamine-hydrolyzing) activity"/>
    <property type="evidence" value="ECO:0007669"/>
    <property type="project" value="UniProtKB-EC"/>
</dbReference>
<dbReference type="SUPFAM" id="SSF75304">
    <property type="entry name" value="Amidase signature (AS) enzymes"/>
    <property type="match status" value="1"/>
</dbReference>
<dbReference type="NCBIfam" id="NF009119">
    <property type="entry name" value="PRK12470.1"/>
    <property type="match status" value="1"/>
</dbReference>
<dbReference type="Pfam" id="PF01425">
    <property type="entry name" value="Amidase"/>
    <property type="match status" value="1"/>
</dbReference>
<feature type="compositionally biased region" description="Polar residues" evidence="2">
    <location>
        <begin position="1"/>
        <end position="16"/>
    </location>
</feature>
<sequence length="481" mass="50295">MPDDAPQSTPTTTPNGGSAASARPSDPADLLFAGPARLAALVRAGDVSPRELVEASLRRIEALDPQLNAFRKVLAERAMAEAGQAEARARAGDDRPLLGVPVAVKDEMGLQGEVRHDGSNAAGAPETEDWGLVKSLRAAVAIVVGLTHVPELTIWPFTGSATFGITRNPWDAQRTPGGSSGGSGAAVAAGMVPLATASDGGGSIRIPAAFCGLVGLKPQRGRIPYTHHASGEHWNGLSALGFLARTTADAALAYEAVTGRPYVAAAAREPGKLRIALSFGLPRGLFAKVDPRQRRATEAVAETLRGLGHEVVEPDPDYGLSALNWGTRYFVGIADDAAAMAHPERLEPRTKGCARIGRIQRPLLDRARAGEAADAAEANAIFDDVDVILGPATAQRPPEVGRWTGRGALRTFNGVGQVVPFNAVWNHLGNPAMSVPSGFSDDGLPTAVQLVSRPDAEETLFSLAAQIEAARPWADRRPPVS</sequence>
<name>A0A6J4TSA7_9ACTN</name>
<dbReference type="InterPro" id="IPR020556">
    <property type="entry name" value="Amidase_CS"/>
</dbReference>
<protein>
    <submittedName>
        <fullName evidence="4">Aspartyl-tRNA(Asn) amidotransferase subunit A @ Glutamyl-tRNA(Gln) amidotransferase subunit A</fullName>
        <ecNumber evidence="4">6.3.5.6</ecNumber>
        <ecNumber evidence="4">6.3.5.7</ecNumber>
    </submittedName>
</protein>
<dbReference type="GO" id="GO:0016740">
    <property type="term" value="F:transferase activity"/>
    <property type="evidence" value="ECO:0007669"/>
    <property type="project" value="UniProtKB-KW"/>
</dbReference>
<dbReference type="EC" id="6.3.5.7" evidence="4"/>
<feature type="region of interest" description="Disordered" evidence="2">
    <location>
        <begin position="1"/>
        <end position="30"/>
    </location>
</feature>
<evidence type="ECO:0000313" key="4">
    <source>
        <dbReference type="EMBL" id="CAA9530826.1"/>
    </source>
</evidence>
<accession>A0A6J4TSA7</accession>
<feature type="domain" description="Amidase" evidence="3">
    <location>
        <begin position="51"/>
        <end position="460"/>
    </location>
</feature>
<keyword evidence="4" id="KW-0808">Transferase</keyword>